<evidence type="ECO:0000313" key="3">
    <source>
        <dbReference type="EMBL" id="GKT14458.1"/>
    </source>
</evidence>
<evidence type="ECO:0000313" key="4">
    <source>
        <dbReference type="Proteomes" id="UP001057375"/>
    </source>
</evidence>
<feature type="coiled-coil region" evidence="1">
    <location>
        <begin position="26"/>
        <end position="53"/>
    </location>
</feature>
<accession>A0ABQ5JRL8</accession>
<dbReference type="Proteomes" id="UP001057375">
    <property type="component" value="Unassembled WGS sequence"/>
</dbReference>
<gene>
    <name evidence="3" type="ORF">ADUPG1_010492</name>
</gene>
<dbReference type="EMBL" id="BQXS01011593">
    <property type="protein sequence ID" value="GKT14458.1"/>
    <property type="molecule type" value="Genomic_DNA"/>
</dbReference>
<proteinExistence type="predicted"/>
<protein>
    <submittedName>
        <fullName evidence="3">Uncharacterized protein</fullName>
    </submittedName>
</protein>
<sequence>MSTYDCNFMETSETPHLKRQADETEIYNLKQQVKQFQALLASAQDTIVSLKAKSAETDKKFEDFKAEMEDRIIHVKSDVEDRTSTESKATKTLCSSLKAQLERSNKQNHNEISILRSQLDAERNRTNTMISNLKTELGFELQSTRDDITSKISDLTDDLAQEKSEALSRNQQSVIAITRRLDDCDKNIFDVRDLLMQQIGKDIGIVEHRIESHEKDVDESIKKYVCVLNEKIEEESRARLLGMEEMKTEYEMERERIIEKHSEQENAILETKHSIEQAKDIAKGHKENLLLEIDGVRKEMALFQSSVPQHYTPLSSIESLSRSVQKDITELRQVVDEYREDILDQRKEIQSDVALTCGGFSQNLTVVKDNVSRITSDIAKITDIIESNRHDQEHSVGAVKNDLEILSGSIPSLCLTHTRSFIESSIEHSMLAVESKMEEAMPKFMRESVEKHPTVMDLCTKIAELSESLSQETHSRENGDYQHELTMKEDRTALERDISAQRETLQASIESLSEALSSLSTQCVHDGAKVDKRLSSLSSTLESFNNSHTKALATSESSVRTHIKDLMEQHTQSRQMALLEHKSMLIAEQNEKMEAISDALINQCSILDSKICSVGAEKTAEIDGLRRTVSALNGKTDALQARVNVLGEEVERKREEQLLEYRSSQANYERRITEEFARVVDNVQQETLGNIKKLEHKLALVEGGHAEKNVVLTRKIDQLCVRFDTFDKACEQREERKLSMALYKVNRDISIINKTHLDWDKRVSDVLRRSGQLNAKTERLLSVSATGLEQKVRDVEGRVSILFDKLVRKNEEVKIQVDSFEDRYTQLRTEIDESLTLFLDRIGEKIANNRLTLLDRVDQIEQQDKVRDKEHDEEKKDMEDDIRRYKEAMDKRYDDLREGIDKCWSGLRSCEGRVKDNKALYDIAKTENSRNFQSAIGTIEQLRTRVDRIAIDQIEQQDKVRDKEHDEEKKDMEDDIRRYKEAMDKRYDDLREGIDKCWSGLRSCEGRVKDNKALYDIAKTENSRNFQSAIGTIEQLRTRVDRIASSFGSPQRSHLMSHSSSYRQTPQASTLATPKFE</sequence>
<feature type="coiled-coil region" evidence="1">
    <location>
        <begin position="803"/>
        <end position="830"/>
    </location>
</feature>
<reference evidence="3" key="1">
    <citation type="submission" date="2022-03" db="EMBL/GenBank/DDBJ databases">
        <title>Draft genome sequence of Aduncisulcus paluster, a free-living microaerophilic Fornicata.</title>
        <authorList>
            <person name="Yuyama I."/>
            <person name="Kume K."/>
            <person name="Tamura T."/>
            <person name="Inagaki Y."/>
            <person name="Hashimoto T."/>
        </authorList>
    </citation>
    <scope>NUCLEOTIDE SEQUENCE</scope>
    <source>
        <strain evidence="3">NY0171</strain>
    </source>
</reference>
<name>A0ABQ5JRL8_9EUKA</name>
<organism evidence="3 4">
    <name type="scientific">Aduncisulcus paluster</name>
    <dbReference type="NCBI Taxonomy" id="2918883"/>
    <lineage>
        <taxon>Eukaryota</taxon>
        <taxon>Metamonada</taxon>
        <taxon>Carpediemonas-like organisms</taxon>
        <taxon>Aduncisulcus</taxon>
    </lineage>
</organism>
<feature type="region of interest" description="Disordered" evidence="2">
    <location>
        <begin position="1047"/>
        <end position="1077"/>
    </location>
</feature>
<keyword evidence="1" id="KW-0175">Coiled coil</keyword>
<comment type="caution">
    <text evidence="3">The sequence shown here is derived from an EMBL/GenBank/DDBJ whole genome shotgun (WGS) entry which is preliminary data.</text>
</comment>
<evidence type="ECO:0000256" key="1">
    <source>
        <dbReference type="SAM" id="Coils"/>
    </source>
</evidence>
<evidence type="ECO:0000256" key="2">
    <source>
        <dbReference type="SAM" id="MobiDB-lite"/>
    </source>
</evidence>
<feature type="coiled-coil region" evidence="1">
    <location>
        <begin position="321"/>
        <end position="348"/>
    </location>
</feature>
<dbReference type="PANTHER" id="PTHR45615:SF40">
    <property type="entry name" value="MYOSIN HEAVY CHAIN, NON-MUSCLE"/>
    <property type="match status" value="1"/>
</dbReference>
<dbReference type="PANTHER" id="PTHR45615">
    <property type="entry name" value="MYOSIN HEAVY CHAIN, NON-MUSCLE"/>
    <property type="match status" value="1"/>
</dbReference>
<keyword evidence="4" id="KW-1185">Reference proteome</keyword>